<feature type="transmembrane region" description="Helical" evidence="1">
    <location>
        <begin position="292"/>
        <end position="312"/>
    </location>
</feature>
<dbReference type="AlphaFoldDB" id="A0A975FVN9"/>
<feature type="transmembrane region" description="Helical" evidence="1">
    <location>
        <begin position="229"/>
        <end position="250"/>
    </location>
</feature>
<name>A0A975FVN9_9CAUL</name>
<feature type="transmembrane region" description="Helical" evidence="1">
    <location>
        <begin position="133"/>
        <end position="150"/>
    </location>
</feature>
<dbReference type="KEGG" id="caul:KCG34_13780"/>
<evidence type="ECO:0008006" key="4">
    <source>
        <dbReference type="Google" id="ProtNLM"/>
    </source>
</evidence>
<sequence length="404" mass="40547">MTDDADRLPRMPVPPGAEGVEIGELTAAHGADQPLGVVSAAMTVGTVALMILGVQPVVLGALAQAGRVSEAQLGNLATAEVLALAFGSAVGPALMRGGGMRLKAGALSLLLGVANLAIYAVHGVLALDLLRGVAGLIEGLMMGATIIVLIQDRRPDRMNAIFLALSTAPQALMAYLLPVWVTPHFGPEGGFVILAGLSALSAASCLFLADQAPEVAAEGGGKVAWTVPIFAALLAVGLQNAAIGGAWGYMQLLADQHHFPAQAAGIAVSGGLVFQVGGALAVAAWGHRLPYALSLVVGSLCQAGVIALLAVAGTPAAYLAPALGFGLFWLALNPFQVRLLIGLDETRTAATLLTAVTLVGLSLGPSLSALGVAGADVTGAFWIAAGLMAAAAALYSIFALRRAA</sequence>
<keyword evidence="3" id="KW-1185">Reference proteome</keyword>
<evidence type="ECO:0000313" key="2">
    <source>
        <dbReference type="EMBL" id="QUD86170.1"/>
    </source>
</evidence>
<proteinExistence type="predicted"/>
<dbReference type="Proteomes" id="UP000676409">
    <property type="component" value="Chromosome"/>
</dbReference>
<dbReference type="RefSeq" id="WP_211936222.1">
    <property type="nucleotide sequence ID" value="NZ_CP073078.1"/>
</dbReference>
<feature type="transmembrane region" description="Helical" evidence="1">
    <location>
        <begin position="35"/>
        <end position="54"/>
    </location>
</feature>
<feature type="transmembrane region" description="Helical" evidence="1">
    <location>
        <begin position="74"/>
        <end position="94"/>
    </location>
</feature>
<keyword evidence="1" id="KW-1133">Transmembrane helix</keyword>
<feature type="transmembrane region" description="Helical" evidence="1">
    <location>
        <begin position="262"/>
        <end position="285"/>
    </location>
</feature>
<feature type="transmembrane region" description="Helical" evidence="1">
    <location>
        <begin position="349"/>
        <end position="373"/>
    </location>
</feature>
<feature type="transmembrane region" description="Helical" evidence="1">
    <location>
        <begin position="162"/>
        <end position="183"/>
    </location>
</feature>
<feature type="transmembrane region" description="Helical" evidence="1">
    <location>
        <begin position="106"/>
        <end position="127"/>
    </location>
</feature>
<evidence type="ECO:0000256" key="1">
    <source>
        <dbReference type="SAM" id="Phobius"/>
    </source>
</evidence>
<feature type="transmembrane region" description="Helical" evidence="1">
    <location>
        <begin position="379"/>
        <end position="400"/>
    </location>
</feature>
<feature type="transmembrane region" description="Helical" evidence="1">
    <location>
        <begin position="189"/>
        <end position="209"/>
    </location>
</feature>
<evidence type="ECO:0000313" key="3">
    <source>
        <dbReference type="Proteomes" id="UP000676409"/>
    </source>
</evidence>
<dbReference type="Gene3D" id="1.20.1250.20">
    <property type="entry name" value="MFS general substrate transporter like domains"/>
    <property type="match status" value="1"/>
</dbReference>
<keyword evidence="1" id="KW-0472">Membrane</keyword>
<dbReference type="EMBL" id="CP073078">
    <property type="protein sequence ID" value="QUD86170.1"/>
    <property type="molecule type" value="Genomic_DNA"/>
</dbReference>
<feature type="transmembrane region" description="Helical" evidence="1">
    <location>
        <begin position="318"/>
        <end position="337"/>
    </location>
</feature>
<dbReference type="InterPro" id="IPR036259">
    <property type="entry name" value="MFS_trans_sf"/>
</dbReference>
<reference evidence="2" key="1">
    <citation type="submission" date="2021-04" db="EMBL/GenBank/DDBJ databases">
        <title>The complete genome sequence of Caulobacter sp. S6.</title>
        <authorList>
            <person name="Tang Y."/>
            <person name="Ouyang W."/>
            <person name="Liu Q."/>
            <person name="Huang B."/>
            <person name="Guo Z."/>
            <person name="Lei P."/>
        </authorList>
    </citation>
    <scope>NUCLEOTIDE SEQUENCE</scope>
    <source>
        <strain evidence="2">S6</strain>
    </source>
</reference>
<dbReference type="SUPFAM" id="SSF103473">
    <property type="entry name" value="MFS general substrate transporter"/>
    <property type="match status" value="1"/>
</dbReference>
<accession>A0A975FVN9</accession>
<gene>
    <name evidence="2" type="ORF">KCG34_13780</name>
</gene>
<organism evidence="2 3">
    <name type="scientific">Phenylobacterium montanum</name>
    <dbReference type="NCBI Taxonomy" id="2823693"/>
    <lineage>
        <taxon>Bacteria</taxon>
        <taxon>Pseudomonadati</taxon>
        <taxon>Pseudomonadota</taxon>
        <taxon>Alphaproteobacteria</taxon>
        <taxon>Caulobacterales</taxon>
        <taxon>Caulobacteraceae</taxon>
        <taxon>Phenylobacterium</taxon>
    </lineage>
</organism>
<keyword evidence="1" id="KW-0812">Transmembrane</keyword>
<protein>
    <recommendedName>
        <fullName evidence="4">MFS transporter</fullName>
    </recommendedName>
</protein>